<name>A0ABU9BES0_9BURK</name>
<proteinExistence type="predicted"/>
<organism evidence="2 3">
    <name type="scientific">Pseudaquabacterium rugosum</name>
    <dbReference type="NCBI Taxonomy" id="2984194"/>
    <lineage>
        <taxon>Bacteria</taxon>
        <taxon>Pseudomonadati</taxon>
        <taxon>Pseudomonadota</taxon>
        <taxon>Betaproteobacteria</taxon>
        <taxon>Burkholderiales</taxon>
        <taxon>Sphaerotilaceae</taxon>
        <taxon>Pseudaquabacterium</taxon>
    </lineage>
</organism>
<evidence type="ECO:0000313" key="3">
    <source>
        <dbReference type="Proteomes" id="UP001368500"/>
    </source>
</evidence>
<sequence length="153" mass="16577">MLLRRIAIGGALILLSIVIHTLGRQLPWRDWLQPAHTVRRPLVFDNGSVRDGLRASEGARLRPAPQAAAGALRKCVRGERVTYSNLGCPDGHQERAVAADRVNVIESGTRAPGAAPAGGGSAQASLRQAVDLPRDERLRQRMVEQAVEGERPR</sequence>
<evidence type="ECO:0000256" key="1">
    <source>
        <dbReference type="SAM" id="MobiDB-lite"/>
    </source>
</evidence>
<dbReference type="RefSeq" id="WP_341375380.1">
    <property type="nucleotide sequence ID" value="NZ_JBBUTF010000015.1"/>
</dbReference>
<dbReference type="EMBL" id="JBBUTF010000015">
    <property type="protein sequence ID" value="MEK8027599.1"/>
    <property type="molecule type" value="Genomic_DNA"/>
</dbReference>
<reference evidence="2 3" key="1">
    <citation type="submission" date="2024-04" db="EMBL/GenBank/DDBJ databases">
        <title>Novel species of the genus Ideonella isolated from streams.</title>
        <authorList>
            <person name="Lu H."/>
        </authorList>
    </citation>
    <scope>NUCLEOTIDE SEQUENCE [LARGE SCALE GENOMIC DNA]</scope>
    <source>
        <strain evidence="2 3">BYS139W</strain>
    </source>
</reference>
<comment type="caution">
    <text evidence="2">The sequence shown here is derived from an EMBL/GenBank/DDBJ whole genome shotgun (WGS) entry which is preliminary data.</text>
</comment>
<feature type="region of interest" description="Disordered" evidence="1">
    <location>
        <begin position="108"/>
        <end position="137"/>
    </location>
</feature>
<evidence type="ECO:0008006" key="4">
    <source>
        <dbReference type="Google" id="ProtNLM"/>
    </source>
</evidence>
<dbReference type="Proteomes" id="UP001368500">
    <property type="component" value="Unassembled WGS sequence"/>
</dbReference>
<protein>
    <recommendedName>
        <fullName evidence="4">DUF4124 domain-containing protein</fullName>
    </recommendedName>
</protein>
<keyword evidence="3" id="KW-1185">Reference proteome</keyword>
<gene>
    <name evidence="2" type="ORF">AACH11_16670</name>
</gene>
<evidence type="ECO:0000313" key="2">
    <source>
        <dbReference type="EMBL" id="MEK8027599.1"/>
    </source>
</evidence>
<accession>A0ABU9BES0</accession>